<accession>A0ABR8YM41</accession>
<evidence type="ECO:0000313" key="5">
    <source>
        <dbReference type="EMBL" id="MBD8045288.1"/>
    </source>
</evidence>
<proteinExistence type="predicted"/>
<evidence type="ECO:0000256" key="3">
    <source>
        <dbReference type="ARBA" id="ARBA00023163"/>
    </source>
</evidence>
<dbReference type="Pfam" id="PF07729">
    <property type="entry name" value="FCD"/>
    <property type="match status" value="1"/>
</dbReference>
<dbReference type="InterPro" id="IPR036390">
    <property type="entry name" value="WH_DNA-bd_sf"/>
</dbReference>
<dbReference type="Proteomes" id="UP000652763">
    <property type="component" value="Unassembled WGS sequence"/>
</dbReference>
<dbReference type="SUPFAM" id="SSF46785">
    <property type="entry name" value="Winged helix' DNA-binding domain"/>
    <property type="match status" value="1"/>
</dbReference>
<dbReference type="InterPro" id="IPR000524">
    <property type="entry name" value="Tscrpt_reg_HTH_GntR"/>
</dbReference>
<keyword evidence="1" id="KW-0805">Transcription regulation</keyword>
<sequence>MASLEDHQVRMVRLLRDLGVQPGDPLPTEPQLALKLNMSRQSVREVLCALQALGFVEARQGARRRMRGFDPAVFGQHIGMTLPYDHDSLLEILEMRQALETQFFPAAFQTMSARRLKQLRGLTDAMRARAEEGKTFLDEDEQFHAMLYEGLENRTLSGILSGFWHFFKTASSTITTGKDLPHTAALHAVIVDAIETGDPQLAAHRLDIHFFDVRNRLAHLAEQDIKASPR</sequence>
<dbReference type="SMART" id="SM00345">
    <property type="entry name" value="HTH_GNTR"/>
    <property type="match status" value="1"/>
</dbReference>
<keyword evidence="2" id="KW-0238">DNA-binding</keyword>
<evidence type="ECO:0000313" key="6">
    <source>
        <dbReference type="Proteomes" id="UP000652763"/>
    </source>
</evidence>
<dbReference type="PANTHER" id="PTHR43537">
    <property type="entry name" value="TRANSCRIPTIONAL REGULATOR, GNTR FAMILY"/>
    <property type="match status" value="1"/>
</dbReference>
<dbReference type="PRINTS" id="PR00035">
    <property type="entry name" value="HTHGNTR"/>
</dbReference>
<dbReference type="InterPro" id="IPR011711">
    <property type="entry name" value="GntR_C"/>
</dbReference>
<dbReference type="Gene3D" id="1.20.120.530">
    <property type="entry name" value="GntR ligand-binding domain-like"/>
    <property type="match status" value="1"/>
</dbReference>
<dbReference type="EMBL" id="JACSQC010000009">
    <property type="protein sequence ID" value="MBD8045288.1"/>
    <property type="molecule type" value="Genomic_DNA"/>
</dbReference>
<comment type="caution">
    <text evidence="5">The sequence shown here is derived from an EMBL/GenBank/DDBJ whole genome shotgun (WGS) entry which is preliminary data.</text>
</comment>
<keyword evidence="3" id="KW-0804">Transcription</keyword>
<dbReference type="SUPFAM" id="SSF48008">
    <property type="entry name" value="GntR ligand-binding domain-like"/>
    <property type="match status" value="1"/>
</dbReference>
<keyword evidence="6" id="KW-1185">Reference proteome</keyword>
<gene>
    <name evidence="5" type="ORF">H9638_15865</name>
</gene>
<dbReference type="InterPro" id="IPR008920">
    <property type="entry name" value="TF_FadR/GntR_C"/>
</dbReference>
<dbReference type="PROSITE" id="PS50949">
    <property type="entry name" value="HTH_GNTR"/>
    <property type="match status" value="1"/>
</dbReference>
<dbReference type="InterPro" id="IPR036388">
    <property type="entry name" value="WH-like_DNA-bd_sf"/>
</dbReference>
<organism evidence="5 6">
    <name type="scientific">Arthrobacter pullicola</name>
    <dbReference type="NCBI Taxonomy" id="2762224"/>
    <lineage>
        <taxon>Bacteria</taxon>
        <taxon>Bacillati</taxon>
        <taxon>Actinomycetota</taxon>
        <taxon>Actinomycetes</taxon>
        <taxon>Micrococcales</taxon>
        <taxon>Micrococcaceae</taxon>
        <taxon>Arthrobacter</taxon>
    </lineage>
</organism>
<dbReference type="PANTHER" id="PTHR43537:SF5">
    <property type="entry name" value="UXU OPERON TRANSCRIPTIONAL REGULATOR"/>
    <property type="match status" value="1"/>
</dbReference>
<dbReference type="RefSeq" id="WP_191749053.1">
    <property type="nucleotide sequence ID" value="NZ_JACSQC010000009.1"/>
</dbReference>
<feature type="domain" description="HTH gntR-type" evidence="4">
    <location>
        <begin position="1"/>
        <end position="69"/>
    </location>
</feature>
<evidence type="ECO:0000256" key="2">
    <source>
        <dbReference type="ARBA" id="ARBA00023125"/>
    </source>
</evidence>
<dbReference type="Pfam" id="PF00392">
    <property type="entry name" value="GntR"/>
    <property type="match status" value="1"/>
</dbReference>
<dbReference type="Gene3D" id="1.10.10.10">
    <property type="entry name" value="Winged helix-like DNA-binding domain superfamily/Winged helix DNA-binding domain"/>
    <property type="match status" value="1"/>
</dbReference>
<evidence type="ECO:0000259" key="4">
    <source>
        <dbReference type="PROSITE" id="PS50949"/>
    </source>
</evidence>
<name>A0ABR8YM41_9MICC</name>
<reference evidence="5 6" key="1">
    <citation type="submission" date="2020-08" db="EMBL/GenBank/DDBJ databases">
        <title>A Genomic Blueprint of the Chicken Gut Microbiome.</title>
        <authorList>
            <person name="Gilroy R."/>
            <person name="Ravi A."/>
            <person name="Getino M."/>
            <person name="Pursley I."/>
            <person name="Horton D.L."/>
            <person name="Alikhan N.-F."/>
            <person name="Baker D."/>
            <person name="Gharbi K."/>
            <person name="Hall N."/>
            <person name="Watson M."/>
            <person name="Adriaenssens E.M."/>
            <person name="Foster-Nyarko E."/>
            <person name="Jarju S."/>
            <person name="Secka A."/>
            <person name="Antonio M."/>
            <person name="Oren A."/>
            <person name="Chaudhuri R."/>
            <person name="La Ragione R.M."/>
            <person name="Hildebrand F."/>
            <person name="Pallen M.J."/>
        </authorList>
    </citation>
    <scope>NUCLEOTIDE SEQUENCE [LARGE SCALE GENOMIC DNA]</scope>
    <source>
        <strain evidence="5 6">Sa2BUA2</strain>
    </source>
</reference>
<evidence type="ECO:0000256" key="1">
    <source>
        <dbReference type="ARBA" id="ARBA00023015"/>
    </source>
</evidence>
<protein>
    <submittedName>
        <fullName evidence="5">FadR family transcriptional regulator</fullName>
    </submittedName>
</protein>
<dbReference type="SMART" id="SM00895">
    <property type="entry name" value="FCD"/>
    <property type="match status" value="1"/>
</dbReference>